<dbReference type="Gene3D" id="3.40.50.2300">
    <property type="match status" value="1"/>
</dbReference>
<dbReference type="KEGG" id="ska:CP970_38030"/>
<dbReference type="Proteomes" id="UP000325529">
    <property type="component" value="Chromosome"/>
</dbReference>
<feature type="modified residue" description="4-aspartylphosphate" evidence="2">
    <location>
        <position position="55"/>
    </location>
</feature>
<dbReference type="EMBL" id="CP023699">
    <property type="protein sequence ID" value="QEU95956.1"/>
    <property type="molecule type" value="Genomic_DNA"/>
</dbReference>
<evidence type="ECO:0000313" key="6">
    <source>
        <dbReference type="Proteomes" id="UP000325529"/>
    </source>
</evidence>
<name>A0A5J6GSI7_STRKN</name>
<dbReference type="GO" id="GO:0000160">
    <property type="term" value="P:phosphorelay signal transduction system"/>
    <property type="evidence" value="ECO:0007669"/>
    <property type="project" value="InterPro"/>
</dbReference>
<accession>A0A5J6GSI7</accession>
<keyword evidence="6" id="KW-1185">Reference proteome</keyword>
<dbReference type="Pfam" id="PF00072">
    <property type="entry name" value="Response_reg"/>
    <property type="match status" value="1"/>
</dbReference>
<evidence type="ECO:0000259" key="4">
    <source>
        <dbReference type="PROSITE" id="PS50110"/>
    </source>
</evidence>
<evidence type="ECO:0000256" key="1">
    <source>
        <dbReference type="ARBA" id="ARBA00022553"/>
    </source>
</evidence>
<dbReference type="CDD" id="cd00156">
    <property type="entry name" value="REC"/>
    <property type="match status" value="1"/>
</dbReference>
<sequence>MAPDAKILIVDDHADTLFALESALEPLHYELICVTNGDDALKQILRGDIGLVLLDVRMPGSGGLDVVRYMRRLEQTQHIPILLLTGFGMSRELAAAAFMFGVADVILKPVDPWTLRTKVRYLYESYVRTCALQRELDALRANGSVIPPRDHGSSDRAEPDPPPPRVPEQPSATHRPAEHRGATPRTR</sequence>
<feature type="region of interest" description="Disordered" evidence="3">
    <location>
        <begin position="143"/>
        <end position="187"/>
    </location>
</feature>
<protein>
    <submittedName>
        <fullName evidence="5">Response regulator</fullName>
    </submittedName>
</protein>
<evidence type="ECO:0000313" key="5">
    <source>
        <dbReference type="EMBL" id="QEU95956.1"/>
    </source>
</evidence>
<dbReference type="PANTHER" id="PTHR44591:SF3">
    <property type="entry name" value="RESPONSE REGULATORY DOMAIN-CONTAINING PROTEIN"/>
    <property type="match status" value="1"/>
</dbReference>
<dbReference type="PANTHER" id="PTHR44591">
    <property type="entry name" value="STRESS RESPONSE REGULATOR PROTEIN 1"/>
    <property type="match status" value="1"/>
</dbReference>
<gene>
    <name evidence="5" type="ORF">CP970_38030</name>
</gene>
<feature type="compositionally biased region" description="Basic and acidic residues" evidence="3">
    <location>
        <begin position="148"/>
        <end position="159"/>
    </location>
</feature>
<dbReference type="SMART" id="SM00448">
    <property type="entry name" value="REC"/>
    <property type="match status" value="1"/>
</dbReference>
<dbReference type="OrthoDB" id="9812260at2"/>
<feature type="domain" description="Response regulatory" evidence="4">
    <location>
        <begin position="6"/>
        <end position="123"/>
    </location>
</feature>
<dbReference type="SUPFAM" id="SSF52172">
    <property type="entry name" value="CheY-like"/>
    <property type="match status" value="1"/>
</dbReference>
<dbReference type="AlphaFoldDB" id="A0A5J6GSI7"/>
<dbReference type="InterPro" id="IPR050595">
    <property type="entry name" value="Bact_response_regulator"/>
</dbReference>
<reference evidence="5 6" key="1">
    <citation type="submission" date="2017-09" db="EMBL/GenBank/DDBJ databases">
        <authorList>
            <person name="Lee N."/>
            <person name="Cho B.-K."/>
        </authorList>
    </citation>
    <scope>NUCLEOTIDE SEQUENCE [LARGE SCALE GENOMIC DNA]</scope>
    <source>
        <strain evidence="5 6">ATCC 12853</strain>
    </source>
</reference>
<dbReference type="InterPro" id="IPR001789">
    <property type="entry name" value="Sig_transdc_resp-reg_receiver"/>
</dbReference>
<dbReference type="PROSITE" id="PS50110">
    <property type="entry name" value="RESPONSE_REGULATORY"/>
    <property type="match status" value="1"/>
</dbReference>
<organism evidence="5 6">
    <name type="scientific">Streptomyces kanamyceticus</name>
    <dbReference type="NCBI Taxonomy" id="1967"/>
    <lineage>
        <taxon>Bacteria</taxon>
        <taxon>Bacillati</taxon>
        <taxon>Actinomycetota</taxon>
        <taxon>Actinomycetes</taxon>
        <taxon>Kitasatosporales</taxon>
        <taxon>Streptomycetaceae</taxon>
        <taxon>Streptomyces</taxon>
    </lineage>
</organism>
<proteinExistence type="predicted"/>
<evidence type="ECO:0000256" key="3">
    <source>
        <dbReference type="SAM" id="MobiDB-lite"/>
    </source>
</evidence>
<dbReference type="RefSeq" id="WP_055543959.1">
    <property type="nucleotide sequence ID" value="NZ_CP023699.1"/>
</dbReference>
<evidence type="ECO:0000256" key="2">
    <source>
        <dbReference type="PROSITE-ProRule" id="PRU00169"/>
    </source>
</evidence>
<dbReference type="InterPro" id="IPR011006">
    <property type="entry name" value="CheY-like_superfamily"/>
</dbReference>
<keyword evidence="1 2" id="KW-0597">Phosphoprotein</keyword>